<organism evidence="2 3">
    <name type="scientific">Chlorobaculum thiosulfatiphilum</name>
    <name type="common">Chlorobium limicola f.sp. thiosulfatophilum</name>
    <dbReference type="NCBI Taxonomy" id="115852"/>
    <lineage>
        <taxon>Bacteria</taxon>
        <taxon>Pseudomonadati</taxon>
        <taxon>Chlorobiota</taxon>
        <taxon>Chlorobiia</taxon>
        <taxon>Chlorobiales</taxon>
        <taxon>Chlorobiaceae</taxon>
        <taxon>Chlorobaculum</taxon>
    </lineage>
</organism>
<dbReference type="EMBL" id="VDCH01000002">
    <property type="protein sequence ID" value="TNJ40056.1"/>
    <property type="molecule type" value="Genomic_DNA"/>
</dbReference>
<dbReference type="RefSeq" id="WP_139456002.1">
    <property type="nucleotide sequence ID" value="NZ_VDCH01000002.1"/>
</dbReference>
<dbReference type="Proteomes" id="UP000308271">
    <property type="component" value="Unassembled WGS sequence"/>
</dbReference>
<proteinExistence type="inferred from homology"/>
<keyword evidence="3" id="KW-1185">Reference proteome</keyword>
<dbReference type="OrthoDB" id="9785549at2"/>
<dbReference type="PANTHER" id="PTHR11060">
    <property type="entry name" value="PROTEIN MEMO1"/>
    <property type="match status" value="1"/>
</dbReference>
<sequence length="284" mass="30610">MPANVRNPAVAGAFYPGDPAEIEAMLARLFDRKSPSPNHPAPKALIAPHAGWSYSGAVAAAAFQTVEGRAFHTVVLLGNAHAARFDGIALDPHDAWRTPLGYVPLDAAMRFRLTALDPRLFRQSGEAHRRDHVLEVQLPFLQYILQPGFNILPLLFGQNPAGGYRQCTDDLLSVMSDADLLIASSDLSHYPSSADAESLDRATLQLMAALDIAGLERHESAVIQCRVPGLETAFCGPDAVKTVLEIGRRKGWRGEVLACRNSGDAEGGDRSSVVSYGALVFRES</sequence>
<comment type="similarity">
    <text evidence="1">Belongs to the MEMO1 family.</text>
</comment>
<dbReference type="InterPro" id="IPR002737">
    <property type="entry name" value="MEMO1_fam"/>
</dbReference>
<comment type="caution">
    <text evidence="2">The sequence shown here is derived from an EMBL/GenBank/DDBJ whole genome shotgun (WGS) entry which is preliminary data.</text>
</comment>
<dbReference type="AlphaFoldDB" id="A0A5C4S9F7"/>
<protein>
    <submittedName>
        <fullName evidence="2">AmmeMemoRadiSam system protein B</fullName>
    </submittedName>
</protein>
<dbReference type="NCBIfam" id="TIGR04336">
    <property type="entry name" value="AmmeMemoSam_B"/>
    <property type="match status" value="1"/>
</dbReference>
<dbReference type="Pfam" id="PF01875">
    <property type="entry name" value="Memo"/>
    <property type="match status" value="1"/>
</dbReference>
<name>A0A5C4S9F7_CHLTI</name>
<evidence type="ECO:0000313" key="3">
    <source>
        <dbReference type="Proteomes" id="UP000308271"/>
    </source>
</evidence>
<dbReference type="PANTHER" id="PTHR11060:SF0">
    <property type="entry name" value="PROTEIN MEMO1"/>
    <property type="match status" value="1"/>
</dbReference>
<evidence type="ECO:0000256" key="1">
    <source>
        <dbReference type="ARBA" id="ARBA00006315"/>
    </source>
</evidence>
<accession>A0A5C4S9F7</accession>
<reference evidence="2 3" key="1">
    <citation type="submission" date="2019-05" db="EMBL/GenBank/DDBJ databases">
        <title>Draft Whole-Genome sequence of the green sulfur bacterium Chlorobaculum thiosulfatiphilum DSM 249.</title>
        <authorList>
            <person name="Meyer T.E."/>
            <person name="Kyndt J.A."/>
        </authorList>
    </citation>
    <scope>NUCLEOTIDE SEQUENCE [LARGE SCALE GENOMIC DNA]</scope>
    <source>
        <strain evidence="2 3">DSM 249</strain>
    </source>
</reference>
<evidence type="ECO:0000313" key="2">
    <source>
        <dbReference type="EMBL" id="TNJ40056.1"/>
    </source>
</evidence>
<dbReference type="Gene3D" id="3.40.830.10">
    <property type="entry name" value="LigB-like"/>
    <property type="match status" value="1"/>
</dbReference>
<dbReference type="CDD" id="cd07361">
    <property type="entry name" value="MEMO_like"/>
    <property type="match status" value="1"/>
</dbReference>
<gene>
    <name evidence="2" type="primary">amrB</name>
    <name evidence="2" type="ORF">FGF66_01825</name>
</gene>